<dbReference type="PANTHER" id="PTHR43537:SF5">
    <property type="entry name" value="UXU OPERON TRANSCRIPTIONAL REGULATOR"/>
    <property type="match status" value="1"/>
</dbReference>
<dbReference type="PRINTS" id="PR00035">
    <property type="entry name" value="HTHGNTR"/>
</dbReference>
<dbReference type="Gene3D" id="1.10.10.10">
    <property type="entry name" value="Winged helix-like DNA-binding domain superfamily/Winged helix DNA-binding domain"/>
    <property type="match status" value="1"/>
</dbReference>
<dbReference type="InterPro" id="IPR011711">
    <property type="entry name" value="GntR_C"/>
</dbReference>
<dbReference type="Proteomes" id="UP000268230">
    <property type="component" value="Chromosome"/>
</dbReference>
<reference evidence="5 6" key="1">
    <citation type="submission" date="2018-12" db="EMBL/GenBank/DDBJ databases">
        <authorList>
            <person name="Li S."/>
            <person name="Yang R."/>
            <person name="Chen G."/>
            <person name="Zou L."/>
            <person name="Zhang C."/>
            <person name="Chen Y."/>
            <person name="Liu Z."/>
            <person name="Li Y."/>
            <person name="Yan Y."/>
            <person name="Huang M."/>
            <person name="Chen T."/>
        </authorList>
    </citation>
    <scope>NUCLEOTIDE SEQUENCE [LARGE SCALE GENOMIC DNA]</scope>
    <source>
        <strain evidence="5 6">1257</strain>
    </source>
</reference>
<dbReference type="SMART" id="SM00895">
    <property type="entry name" value="FCD"/>
    <property type="match status" value="1"/>
</dbReference>
<sequence length="234" mass="25111">MLDTPLRGAVPELALQAIQRLIDEGEYQPGDALPAQRELAQNLGVSRASLREALSSLSAMGVVSVQPGKGVFVKAQKAEQPASASGFAWPFAAQVSAADTFQLRYVLEGFAAGQAANGLTTEALDALAENVEAMGIELKARNFEAAARLDFAFHRGILEASGNLAMLQIVMASEAIYIESQKLPFIRPERAMETWKEHKKILNALARHSAPAAQKAMQEHIRSAALRTGIVFSA</sequence>
<dbReference type="InterPro" id="IPR000524">
    <property type="entry name" value="Tscrpt_reg_HTH_GntR"/>
</dbReference>
<accession>A0A3Q8U0I3</accession>
<evidence type="ECO:0000256" key="3">
    <source>
        <dbReference type="ARBA" id="ARBA00023163"/>
    </source>
</evidence>
<evidence type="ECO:0000313" key="6">
    <source>
        <dbReference type="Proteomes" id="UP000268230"/>
    </source>
</evidence>
<keyword evidence="1" id="KW-0805">Transcription regulation</keyword>
<dbReference type="Pfam" id="PF07729">
    <property type="entry name" value="FCD"/>
    <property type="match status" value="1"/>
</dbReference>
<dbReference type="InterPro" id="IPR036388">
    <property type="entry name" value="WH-like_DNA-bd_sf"/>
</dbReference>
<organism evidence="5 6">
    <name type="scientific">Pseudomonas entomophila</name>
    <dbReference type="NCBI Taxonomy" id="312306"/>
    <lineage>
        <taxon>Bacteria</taxon>
        <taxon>Pseudomonadati</taxon>
        <taxon>Pseudomonadota</taxon>
        <taxon>Gammaproteobacteria</taxon>
        <taxon>Pseudomonadales</taxon>
        <taxon>Pseudomonadaceae</taxon>
        <taxon>Pseudomonas</taxon>
    </lineage>
</organism>
<dbReference type="PROSITE" id="PS50949">
    <property type="entry name" value="HTH_GNTR"/>
    <property type="match status" value="1"/>
</dbReference>
<dbReference type="Gene3D" id="1.20.120.530">
    <property type="entry name" value="GntR ligand-binding domain-like"/>
    <property type="match status" value="1"/>
</dbReference>
<dbReference type="InterPro" id="IPR008920">
    <property type="entry name" value="TF_FadR/GntR_C"/>
</dbReference>
<protein>
    <submittedName>
        <fullName evidence="5">FadR family transcriptional regulator</fullName>
    </submittedName>
</protein>
<dbReference type="KEGG" id="pory:EJA05_11570"/>
<dbReference type="CDD" id="cd07377">
    <property type="entry name" value="WHTH_GntR"/>
    <property type="match status" value="1"/>
</dbReference>
<dbReference type="GO" id="GO:0003677">
    <property type="term" value="F:DNA binding"/>
    <property type="evidence" value="ECO:0007669"/>
    <property type="project" value="UniProtKB-KW"/>
</dbReference>
<evidence type="ECO:0000313" key="5">
    <source>
        <dbReference type="EMBL" id="AZL68323.1"/>
    </source>
</evidence>
<dbReference type="GO" id="GO:0003700">
    <property type="term" value="F:DNA-binding transcription factor activity"/>
    <property type="evidence" value="ECO:0007669"/>
    <property type="project" value="InterPro"/>
</dbReference>
<dbReference type="Pfam" id="PF00392">
    <property type="entry name" value="GntR"/>
    <property type="match status" value="1"/>
</dbReference>
<evidence type="ECO:0000259" key="4">
    <source>
        <dbReference type="PROSITE" id="PS50949"/>
    </source>
</evidence>
<evidence type="ECO:0000256" key="1">
    <source>
        <dbReference type="ARBA" id="ARBA00023015"/>
    </source>
</evidence>
<gene>
    <name evidence="5" type="ORF">EJA05_11570</name>
</gene>
<proteinExistence type="predicted"/>
<dbReference type="AlphaFoldDB" id="A0A3Q8U0I3"/>
<keyword evidence="3" id="KW-0804">Transcription</keyword>
<dbReference type="OrthoDB" id="5450856at2"/>
<dbReference type="SUPFAM" id="SSF48008">
    <property type="entry name" value="GntR ligand-binding domain-like"/>
    <property type="match status" value="1"/>
</dbReference>
<dbReference type="PANTHER" id="PTHR43537">
    <property type="entry name" value="TRANSCRIPTIONAL REGULATOR, GNTR FAMILY"/>
    <property type="match status" value="1"/>
</dbReference>
<name>A0A3Q8U0I3_9PSED</name>
<dbReference type="InterPro" id="IPR036390">
    <property type="entry name" value="WH_DNA-bd_sf"/>
</dbReference>
<feature type="domain" description="HTH gntR-type" evidence="4">
    <location>
        <begin position="8"/>
        <end position="76"/>
    </location>
</feature>
<dbReference type="EMBL" id="CP034338">
    <property type="protein sequence ID" value="AZL68323.1"/>
    <property type="molecule type" value="Genomic_DNA"/>
</dbReference>
<dbReference type="SUPFAM" id="SSF46785">
    <property type="entry name" value="Winged helix' DNA-binding domain"/>
    <property type="match status" value="1"/>
</dbReference>
<evidence type="ECO:0000256" key="2">
    <source>
        <dbReference type="ARBA" id="ARBA00023125"/>
    </source>
</evidence>
<keyword evidence="2" id="KW-0238">DNA-binding</keyword>
<dbReference type="SMART" id="SM00345">
    <property type="entry name" value="HTH_GNTR"/>
    <property type="match status" value="1"/>
</dbReference>